<reference evidence="2 3" key="1">
    <citation type="journal article" date="2015" name="Nature">
        <title>rRNA introns, odd ribosomes, and small enigmatic genomes across a large radiation of phyla.</title>
        <authorList>
            <person name="Brown C.T."/>
            <person name="Hug L.A."/>
            <person name="Thomas B.C."/>
            <person name="Sharon I."/>
            <person name="Castelle C.J."/>
            <person name="Singh A."/>
            <person name="Wilkins M.J."/>
            <person name="Williams K.H."/>
            <person name="Banfield J.F."/>
        </authorList>
    </citation>
    <scope>NUCLEOTIDE SEQUENCE [LARGE SCALE GENOMIC DNA]</scope>
</reference>
<feature type="transmembrane region" description="Helical" evidence="1">
    <location>
        <begin position="9"/>
        <end position="28"/>
    </location>
</feature>
<feature type="transmembrane region" description="Helical" evidence="1">
    <location>
        <begin position="64"/>
        <end position="82"/>
    </location>
</feature>
<gene>
    <name evidence="2" type="ORF">UW41_C0003G0029</name>
</gene>
<comment type="caution">
    <text evidence="2">The sequence shown here is derived from an EMBL/GenBank/DDBJ whole genome shotgun (WGS) entry which is preliminary data.</text>
</comment>
<dbReference type="Proteomes" id="UP000034172">
    <property type="component" value="Unassembled WGS sequence"/>
</dbReference>
<name>A0A0G1K0L0_9BACT</name>
<keyword evidence="1" id="KW-1133">Transmembrane helix</keyword>
<evidence type="ECO:0000313" key="2">
    <source>
        <dbReference type="EMBL" id="KKT49662.1"/>
    </source>
</evidence>
<dbReference type="EMBL" id="LCIE01000003">
    <property type="protein sequence ID" value="KKT49662.1"/>
    <property type="molecule type" value="Genomic_DNA"/>
</dbReference>
<evidence type="ECO:0000256" key="1">
    <source>
        <dbReference type="SAM" id="Phobius"/>
    </source>
</evidence>
<evidence type="ECO:0000313" key="3">
    <source>
        <dbReference type="Proteomes" id="UP000034172"/>
    </source>
</evidence>
<dbReference type="AlphaFoldDB" id="A0A0G1K0L0"/>
<proteinExistence type="predicted"/>
<keyword evidence="1" id="KW-0472">Membrane</keyword>
<protein>
    <submittedName>
        <fullName evidence="2">Uncharacterized protein</fullName>
    </submittedName>
</protein>
<feature type="transmembrane region" description="Helical" evidence="1">
    <location>
        <begin position="34"/>
        <end position="52"/>
    </location>
</feature>
<dbReference type="STRING" id="1618392.UW41_C0003G0029"/>
<accession>A0A0G1K0L0</accession>
<keyword evidence="1" id="KW-0812">Transmembrane</keyword>
<organism evidence="2 3">
    <name type="scientific">Candidatus Collierbacteria bacterium GW2011_GWC2_44_18</name>
    <dbReference type="NCBI Taxonomy" id="1618392"/>
    <lineage>
        <taxon>Bacteria</taxon>
        <taxon>Candidatus Collieribacteriota</taxon>
    </lineage>
</organism>
<sequence>MKKPIGKIIDYLALSLLVSTAILLTLILNGNKTYQMITAIYVSLVYVIWGIFHHWREKTIHQKVILEYVLFGVLGCVLAIGLL</sequence>